<feature type="region of interest" description="Disordered" evidence="1">
    <location>
        <begin position="54"/>
        <end position="100"/>
    </location>
</feature>
<evidence type="ECO:0000313" key="3">
    <source>
        <dbReference type="Proteomes" id="UP000092460"/>
    </source>
</evidence>
<evidence type="ECO:0000313" key="2">
    <source>
        <dbReference type="EnsemblMetazoa" id="GPPI016078-PA"/>
    </source>
</evidence>
<reference evidence="2" key="2">
    <citation type="submission" date="2020-05" db="UniProtKB">
        <authorList>
            <consortium name="EnsemblMetazoa"/>
        </authorList>
    </citation>
    <scope>IDENTIFICATION</scope>
    <source>
        <strain evidence="2">IAEA</strain>
    </source>
</reference>
<protein>
    <submittedName>
        <fullName evidence="2">Uncharacterized protein</fullName>
    </submittedName>
</protein>
<dbReference type="EMBL" id="JXJN01007281">
    <property type="status" value="NOT_ANNOTATED_CDS"/>
    <property type="molecule type" value="Genomic_DNA"/>
</dbReference>
<dbReference type="EnsemblMetazoa" id="GPPI016078-RA">
    <property type="protein sequence ID" value="GPPI016078-PA"/>
    <property type="gene ID" value="GPPI016078"/>
</dbReference>
<dbReference type="Proteomes" id="UP000092460">
    <property type="component" value="Unassembled WGS sequence"/>
</dbReference>
<sequence length="177" mass="19961">MAKCGDLDLRRQAGRARLERSSKIINNICLYTFGGFIKATIVKLNTVLSELCHDDDNDDNDNNDDNDDNDDDGDDDNDDNVNDEDDDDDDDDDLDDNDDDDAFGDGHAPFFLVWYSLSLSLRATTAQQMENLWEKLAAHLNSIAGFSRNAEKCKGRSVSNYVKEGFKKIKSFQPLKH</sequence>
<dbReference type="EMBL" id="JXJN01007282">
    <property type="status" value="NOT_ANNOTATED_CDS"/>
    <property type="molecule type" value="Genomic_DNA"/>
</dbReference>
<keyword evidence="3" id="KW-1185">Reference proteome</keyword>
<dbReference type="VEuPathDB" id="VectorBase:GPPI016078"/>
<accession>A0A1B0B1T2</accession>
<dbReference type="Gene3D" id="3.30.70.2850">
    <property type="match status" value="1"/>
</dbReference>
<evidence type="ECO:0000256" key="1">
    <source>
        <dbReference type="SAM" id="MobiDB-lite"/>
    </source>
</evidence>
<reference evidence="3" key="1">
    <citation type="submission" date="2015-01" db="EMBL/GenBank/DDBJ databases">
        <authorList>
            <person name="Aksoy S."/>
            <person name="Warren W."/>
            <person name="Wilson R.K."/>
        </authorList>
    </citation>
    <scope>NUCLEOTIDE SEQUENCE [LARGE SCALE GENOMIC DNA]</scope>
    <source>
        <strain evidence="3">IAEA</strain>
    </source>
</reference>
<name>A0A1B0B1T2_9MUSC</name>
<organism evidence="2 3">
    <name type="scientific">Glossina palpalis gambiensis</name>
    <dbReference type="NCBI Taxonomy" id="67801"/>
    <lineage>
        <taxon>Eukaryota</taxon>
        <taxon>Metazoa</taxon>
        <taxon>Ecdysozoa</taxon>
        <taxon>Arthropoda</taxon>
        <taxon>Hexapoda</taxon>
        <taxon>Insecta</taxon>
        <taxon>Pterygota</taxon>
        <taxon>Neoptera</taxon>
        <taxon>Endopterygota</taxon>
        <taxon>Diptera</taxon>
        <taxon>Brachycera</taxon>
        <taxon>Muscomorpha</taxon>
        <taxon>Hippoboscoidea</taxon>
        <taxon>Glossinidae</taxon>
        <taxon>Glossina</taxon>
    </lineage>
</organism>
<proteinExistence type="predicted"/>
<dbReference type="AlphaFoldDB" id="A0A1B0B1T2"/>